<reference evidence="3 4" key="1">
    <citation type="submission" date="2015-07" db="EMBL/GenBank/DDBJ databases">
        <title>Emmonsia species relationships and genome sequence.</title>
        <authorList>
            <person name="Cuomo C.A."/>
            <person name="Schwartz I.S."/>
            <person name="Kenyon C."/>
            <person name="de Hoog G.S."/>
            <person name="Govender N.P."/>
            <person name="Botha A."/>
            <person name="Moreno L."/>
            <person name="de Vries M."/>
            <person name="Munoz J.F."/>
            <person name="Stielow J.B."/>
        </authorList>
    </citation>
    <scope>NUCLEOTIDE SEQUENCE [LARGE SCALE GENOMIC DNA]</scope>
    <source>
        <strain evidence="3 4">CBS 136260</strain>
    </source>
</reference>
<dbReference type="AlphaFoldDB" id="A0A1B7NX57"/>
<dbReference type="STRING" id="1658172.A0A1B7NX57"/>
<keyword evidence="4" id="KW-1185">Reference proteome</keyword>
<keyword evidence="2" id="KW-0732">Signal</keyword>
<proteinExistence type="predicted"/>
<feature type="region of interest" description="Disordered" evidence="1">
    <location>
        <begin position="187"/>
        <end position="216"/>
    </location>
</feature>
<feature type="chain" id="PRO_5008598268" evidence="2">
    <location>
        <begin position="26"/>
        <end position="216"/>
    </location>
</feature>
<dbReference type="OrthoDB" id="3660917at2759"/>
<gene>
    <name evidence="3" type="ORF">ACJ72_04316</name>
</gene>
<feature type="signal peptide" evidence="2">
    <location>
        <begin position="1"/>
        <end position="25"/>
    </location>
</feature>
<accession>A0A1B7NX57</accession>
<name>A0A1B7NX57_9EURO</name>
<evidence type="ECO:0000313" key="3">
    <source>
        <dbReference type="EMBL" id="OAX81343.1"/>
    </source>
</evidence>
<evidence type="ECO:0000256" key="2">
    <source>
        <dbReference type="SAM" id="SignalP"/>
    </source>
</evidence>
<evidence type="ECO:0000313" key="4">
    <source>
        <dbReference type="Proteomes" id="UP000091918"/>
    </source>
</evidence>
<organism evidence="3 4">
    <name type="scientific">Emergomyces africanus</name>
    <dbReference type="NCBI Taxonomy" id="1955775"/>
    <lineage>
        <taxon>Eukaryota</taxon>
        <taxon>Fungi</taxon>
        <taxon>Dikarya</taxon>
        <taxon>Ascomycota</taxon>
        <taxon>Pezizomycotina</taxon>
        <taxon>Eurotiomycetes</taxon>
        <taxon>Eurotiomycetidae</taxon>
        <taxon>Onygenales</taxon>
        <taxon>Ajellomycetaceae</taxon>
        <taxon>Emergomyces</taxon>
    </lineage>
</organism>
<evidence type="ECO:0000256" key="1">
    <source>
        <dbReference type="SAM" id="MobiDB-lite"/>
    </source>
</evidence>
<comment type="caution">
    <text evidence="3">The sequence shown here is derived from an EMBL/GenBank/DDBJ whole genome shotgun (WGS) entry which is preliminary data.</text>
</comment>
<feature type="compositionally biased region" description="Basic and acidic residues" evidence="1">
    <location>
        <begin position="195"/>
        <end position="207"/>
    </location>
</feature>
<dbReference type="EMBL" id="LGUA01000494">
    <property type="protein sequence ID" value="OAX81343.1"/>
    <property type="molecule type" value="Genomic_DNA"/>
</dbReference>
<sequence>MKFLTVTSIGFYILAFQGMPGCVSSTETALSEVRRILASLQKDPRGINHIGDDGIARSFSWEGQVIDAVRLSNELMMGAVEMRHSEEERQILRSKWAGVDGFGVSVEQMWSPPIHVLPLLFAQPELYEMLMEQPLGQDTSPNPQKLGLERRSACYSIVCRYHTQCFANDCGECNIHDHFIQPHCEDGYHPSSDSSSERRPHFPGHQDGHHHRPPKS</sequence>
<protein>
    <submittedName>
        <fullName evidence="3">Uncharacterized protein</fullName>
    </submittedName>
</protein>
<dbReference type="Proteomes" id="UP000091918">
    <property type="component" value="Unassembled WGS sequence"/>
</dbReference>